<evidence type="ECO:0000313" key="10">
    <source>
        <dbReference type="EMBL" id="TCP22427.1"/>
    </source>
</evidence>
<dbReference type="EMBL" id="SLXL01000006">
    <property type="protein sequence ID" value="TCP22427.1"/>
    <property type="molecule type" value="Genomic_DNA"/>
</dbReference>
<evidence type="ECO:0000256" key="1">
    <source>
        <dbReference type="ARBA" id="ARBA00022553"/>
    </source>
</evidence>
<keyword evidence="5" id="KW-0804">Transcription</keyword>
<evidence type="ECO:0000256" key="7">
    <source>
        <dbReference type="PROSITE-ProRule" id="PRU01091"/>
    </source>
</evidence>
<evidence type="ECO:0000256" key="2">
    <source>
        <dbReference type="ARBA" id="ARBA00023012"/>
    </source>
</evidence>
<dbReference type="InterPro" id="IPR001867">
    <property type="entry name" value="OmpR/PhoB-type_DNA-bd"/>
</dbReference>
<dbReference type="PANTHER" id="PTHR48111">
    <property type="entry name" value="REGULATOR OF RPOS"/>
    <property type="match status" value="1"/>
</dbReference>
<evidence type="ECO:0000259" key="9">
    <source>
        <dbReference type="PROSITE" id="PS51755"/>
    </source>
</evidence>
<keyword evidence="4 7" id="KW-0238">DNA-binding</keyword>
<evidence type="ECO:0000313" key="11">
    <source>
        <dbReference type="Proteomes" id="UP000295733"/>
    </source>
</evidence>
<dbReference type="Proteomes" id="UP000295733">
    <property type="component" value="Unassembled WGS sequence"/>
</dbReference>
<dbReference type="GO" id="GO:0005829">
    <property type="term" value="C:cytosol"/>
    <property type="evidence" value="ECO:0007669"/>
    <property type="project" value="TreeGrafter"/>
</dbReference>
<sequence>MAALNAAATERTILVLDDQPEITEMVAEALTLDGHHVVQVHRVADLNTALETHSVDLFILDLLLPDGNGLQVAKAIRSDSKVGIIMLTGQSAELDQVVGLEVGADDYVAKPFRIRELRARVGAVLRRTEGYSYTTAANPAPARPAAPVKPTPAAAADECLYVGTATLNLAARSFKTADGRKIVLTTSEFDVLATLAGNANHVMSREQIMNHVKGQDWASYDRVIDGIISRLRAHLGEAGLDPQLIQTVRGVGYLLSDES</sequence>
<evidence type="ECO:0000256" key="3">
    <source>
        <dbReference type="ARBA" id="ARBA00023015"/>
    </source>
</evidence>
<organism evidence="10 11">
    <name type="scientific">Rhodovulum adriaticum</name>
    <name type="common">Rhodopseudomonas adriatica</name>
    <dbReference type="NCBI Taxonomy" id="35804"/>
    <lineage>
        <taxon>Bacteria</taxon>
        <taxon>Pseudomonadati</taxon>
        <taxon>Pseudomonadota</taxon>
        <taxon>Alphaproteobacteria</taxon>
        <taxon>Rhodobacterales</taxon>
        <taxon>Paracoccaceae</taxon>
        <taxon>Rhodovulum</taxon>
    </lineage>
</organism>
<dbReference type="InterPro" id="IPR016032">
    <property type="entry name" value="Sig_transdc_resp-reg_C-effctor"/>
</dbReference>
<dbReference type="Pfam" id="PF00072">
    <property type="entry name" value="Response_reg"/>
    <property type="match status" value="1"/>
</dbReference>
<dbReference type="GO" id="GO:0000156">
    <property type="term" value="F:phosphorelay response regulator activity"/>
    <property type="evidence" value="ECO:0007669"/>
    <property type="project" value="TreeGrafter"/>
</dbReference>
<dbReference type="Gene3D" id="1.10.10.10">
    <property type="entry name" value="Winged helix-like DNA-binding domain superfamily/Winged helix DNA-binding domain"/>
    <property type="match status" value="1"/>
</dbReference>
<dbReference type="AlphaFoldDB" id="A0A4R2NLJ3"/>
<evidence type="ECO:0000259" key="8">
    <source>
        <dbReference type="PROSITE" id="PS50110"/>
    </source>
</evidence>
<dbReference type="PROSITE" id="PS50110">
    <property type="entry name" value="RESPONSE_REGULATORY"/>
    <property type="match status" value="1"/>
</dbReference>
<keyword evidence="3" id="KW-0805">Transcription regulation</keyword>
<dbReference type="InterPro" id="IPR001789">
    <property type="entry name" value="Sig_transdc_resp-reg_receiver"/>
</dbReference>
<dbReference type="GO" id="GO:0006355">
    <property type="term" value="P:regulation of DNA-templated transcription"/>
    <property type="evidence" value="ECO:0007669"/>
    <property type="project" value="InterPro"/>
</dbReference>
<dbReference type="SUPFAM" id="SSF46894">
    <property type="entry name" value="C-terminal effector domain of the bipartite response regulators"/>
    <property type="match status" value="1"/>
</dbReference>
<dbReference type="InterPro" id="IPR036388">
    <property type="entry name" value="WH-like_DNA-bd_sf"/>
</dbReference>
<dbReference type="InterPro" id="IPR011006">
    <property type="entry name" value="CheY-like_superfamily"/>
</dbReference>
<comment type="caution">
    <text evidence="10">The sequence shown here is derived from an EMBL/GenBank/DDBJ whole genome shotgun (WGS) entry which is preliminary data.</text>
</comment>
<dbReference type="CDD" id="cd00383">
    <property type="entry name" value="trans_reg_C"/>
    <property type="match status" value="1"/>
</dbReference>
<dbReference type="RefSeq" id="WP_165918986.1">
    <property type="nucleotide sequence ID" value="NZ_NRRP01000019.1"/>
</dbReference>
<dbReference type="SMART" id="SM00862">
    <property type="entry name" value="Trans_reg_C"/>
    <property type="match status" value="1"/>
</dbReference>
<keyword evidence="1 6" id="KW-0597">Phosphoprotein</keyword>
<dbReference type="GO" id="GO:0000976">
    <property type="term" value="F:transcription cis-regulatory region binding"/>
    <property type="evidence" value="ECO:0007669"/>
    <property type="project" value="TreeGrafter"/>
</dbReference>
<dbReference type="InterPro" id="IPR039420">
    <property type="entry name" value="WalR-like"/>
</dbReference>
<protein>
    <submittedName>
        <fullName evidence="10">Winged helix family two component transcriptional regulator</fullName>
    </submittedName>
</protein>
<accession>A0A4R2NLJ3</accession>
<dbReference type="GO" id="GO:0032993">
    <property type="term" value="C:protein-DNA complex"/>
    <property type="evidence" value="ECO:0007669"/>
    <property type="project" value="TreeGrafter"/>
</dbReference>
<dbReference type="PROSITE" id="PS51755">
    <property type="entry name" value="OMPR_PHOB"/>
    <property type="match status" value="1"/>
</dbReference>
<feature type="DNA-binding region" description="OmpR/PhoB-type" evidence="7">
    <location>
        <begin position="157"/>
        <end position="257"/>
    </location>
</feature>
<dbReference type="Gene3D" id="3.40.50.2300">
    <property type="match status" value="1"/>
</dbReference>
<dbReference type="SMART" id="SM00448">
    <property type="entry name" value="REC"/>
    <property type="match status" value="1"/>
</dbReference>
<gene>
    <name evidence="10" type="ORF">EV656_10613</name>
</gene>
<dbReference type="Pfam" id="PF00486">
    <property type="entry name" value="Trans_reg_C"/>
    <property type="match status" value="1"/>
</dbReference>
<keyword evidence="11" id="KW-1185">Reference proteome</keyword>
<feature type="domain" description="OmpR/PhoB-type" evidence="9">
    <location>
        <begin position="157"/>
        <end position="257"/>
    </location>
</feature>
<name>A0A4R2NLJ3_RHOAD</name>
<feature type="domain" description="Response regulatory" evidence="8">
    <location>
        <begin position="12"/>
        <end position="125"/>
    </location>
</feature>
<dbReference type="PANTHER" id="PTHR48111:SF4">
    <property type="entry name" value="DNA-BINDING DUAL TRANSCRIPTIONAL REGULATOR OMPR"/>
    <property type="match status" value="1"/>
</dbReference>
<dbReference type="SUPFAM" id="SSF52172">
    <property type="entry name" value="CheY-like"/>
    <property type="match status" value="1"/>
</dbReference>
<dbReference type="Gene3D" id="6.10.250.690">
    <property type="match status" value="1"/>
</dbReference>
<reference evidence="10 11" key="1">
    <citation type="submission" date="2019-03" db="EMBL/GenBank/DDBJ databases">
        <title>Genomic Encyclopedia of Type Strains, Phase IV (KMG-IV): sequencing the most valuable type-strain genomes for metagenomic binning, comparative biology and taxonomic classification.</title>
        <authorList>
            <person name="Goeker M."/>
        </authorList>
    </citation>
    <scope>NUCLEOTIDE SEQUENCE [LARGE SCALE GENOMIC DNA]</scope>
    <source>
        <strain evidence="10 11">DSM 2781</strain>
    </source>
</reference>
<keyword evidence="2" id="KW-0902">Two-component regulatory system</keyword>
<feature type="modified residue" description="4-aspartylphosphate" evidence="6">
    <location>
        <position position="61"/>
    </location>
</feature>
<proteinExistence type="predicted"/>
<evidence type="ECO:0000256" key="6">
    <source>
        <dbReference type="PROSITE-ProRule" id="PRU00169"/>
    </source>
</evidence>
<evidence type="ECO:0000256" key="5">
    <source>
        <dbReference type="ARBA" id="ARBA00023163"/>
    </source>
</evidence>
<evidence type="ECO:0000256" key="4">
    <source>
        <dbReference type="ARBA" id="ARBA00023125"/>
    </source>
</evidence>